<feature type="region of interest" description="Disordered" evidence="1">
    <location>
        <begin position="147"/>
        <end position="166"/>
    </location>
</feature>
<dbReference type="Proteomes" id="UP001386955">
    <property type="component" value="Unassembled WGS sequence"/>
</dbReference>
<gene>
    <name evidence="2" type="ORF">VNO78_00069</name>
</gene>
<evidence type="ECO:0000256" key="1">
    <source>
        <dbReference type="SAM" id="MobiDB-lite"/>
    </source>
</evidence>
<proteinExistence type="predicted"/>
<keyword evidence="3" id="KW-1185">Reference proteome</keyword>
<dbReference type="EMBL" id="JAYMYS010000001">
    <property type="protein sequence ID" value="KAK7409769.1"/>
    <property type="molecule type" value="Genomic_DNA"/>
</dbReference>
<evidence type="ECO:0000313" key="2">
    <source>
        <dbReference type="EMBL" id="KAK7409769.1"/>
    </source>
</evidence>
<sequence length="188" mass="21111">MVDLAANDSPLEGCLTSMRHRLRAQQRLISKILGSSSEDTTELDETMVEMQAQNGSFTDLVVKDSGYCLRRDYFYELNFLVGSKDETKIQKAPLSWLLVSEHASMGSETSLDCLSTDNPGQNLCKPGARRDRAPKGAKEEHIWVQRGSQRATQSLENFPNSREEQGSFSTMRVSIKLGGGWWQEECEN</sequence>
<reference evidence="2 3" key="1">
    <citation type="submission" date="2024-01" db="EMBL/GenBank/DDBJ databases">
        <title>The genomes of 5 underutilized Papilionoideae crops provide insights into root nodulation and disease resistanc.</title>
        <authorList>
            <person name="Jiang F."/>
        </authorList>
    </citation>
    <scope>NUCLEOTIDE SEQUENCE [LARGE SCALE GENOMIC DNA]</scope>
    <source>
        <strain evidence="2">DUOXIRENSHENG_FW03</strain>
        <tissue evidence="2">Leaves</tissue>
    </source>
</reference>
<name>A0AAN9XUR6_PSOTE</name>
<evidence type="ECO:0000313" key="3">
    <source>
        <dbReference type="Proteomes" id="UP001386955"/>
    </source>
</evidence>
<dbReference type="AlphaFoldDB" id="A0AAN9XUR6"/>
<comment type="caution">
    <text evidence="2">The sequence shown here is derived from an EMBL/GenBank/DDBJ whole genome shotgun (WGS) entry which is preliminary data.</text>
</comment>
<organism evidence="2 3">
    <name type="scientific">Psophocarpus tetragonolobus</name>
    <name type="common">Winged bean</name>
    <name type="synonym">Dolichos tetragonolobus</name>
    <dbReference type="NCBI Taxonomy" id="3891"/>
    <lineage>
        <taxon>Eukaryota</taxon>
        <taxon>Viridiplantae</taxon>
        <taxon>Streptophyta</taxon>
        <taxon>Embryophyta</taxon>
        <taxon>Tracheophyta</taxon>
        <taxon>Spermatophyta</taxon>
        <taxon>Magnoliopsida</taxon>
        <taxon>eudicotyledons</taxon>
        <taxon>Gunneridae</taxon>
        <taxon>Pentapetalae</taxon>
        <taxon>rosids</taxon>
        <taxon>fabids</taxon>
        <taxon>Fabales</taxon>
        <taxon>Fabaceae</taxon>
        <taxon>Papilionoideae</taxon>
        <taxon>50 kb inversion clade</taxon>
        <taxon>NPAAA clade</taxon>
        <taxon>indigoferoid/millettioid clade</taxon>
        <taxon>Phaseoleae</taxon>
        <taxon>Psophocarpus</taxon>
    </lineage>
</organism>
<accession>A0AAN9XUR6</accession>
<protein>
    <submittedName>
        <fullName evidence="2">Uncharacterized protein</fullName>
    </submittedName>
</protein>